<dbReference type="EMBL" id="BSFI01000023">
    <property type="protein sequence ID" value="GLK69661.1"/>
    <property type="molecule type" value="Genomic_DNA"/>
</dbReference>
<accession>A0A9W6J2J8</accession>
<dbReference type="Proteomes" id="UP001143372">
    <property type="component" value="Unassembled WGS sequence"/>
</dbReference>
<reference evidence="1" key="1">
    <citation type="journal article" date="2014" name="Int. J. Syst. Evol. Microbiol.">
        <title>Complete genome sequence of Corynebacterium casei LMG S-19264T (=DSM 44701T), isolated from a smear-ripened cheese.</title>
        <authorList>
            <consortium name="US DOE Joint Genome Institute (JGI-PGF)"/>
            <person name="Walter F."/>
            <person name="Albersmeier A."/>
            <person name="Kalinowski J."/>
            <person name="Ruckert C."/>
        </authorList>
    </citation>
    <scope>NUCLEOTIDE SEQUENCE</scope>
    <source>
        <strain evidence="1">VKM B-2347</strain>
    </source>
</reference>
<gene>
    <name evidence="1" type="ORF">GCM10008179_32990</name>
</gene>
<proteinExistence type="predicted"/>
<evidence type="ECO:0008006" key="3">
    <source>
        <dbReference type="Google" id="ProtNLM"/>
    </source>
</evidence>
<reference evidence="1" key="2">
    <citation type="submission" date="2023-01" db="EMBL/GenBank/DDBJ databases">
        <authorList>
            <person name="Sun Q."/>
            <person name="Evtushenko L."/>
        </authorList>
    </citation>
    <scope>NUCLEOTIDE SEQUENCE</scope>
    <source>
        <strain evidence="1">VKM B-2347</strain>
    </source>
</reference>
<name>A0A9W6J2J8_9HYPH</name>
<dbReference type="RefSeq" id="WP_271169886.1">
    <property type="nucleotide sequence ID" value="NZ_BSFI01000023.1"/>
</dbReference>
<comment type="caution">
    <text evidence="1">The sequence shown here is derived from an EMBL/GenBank/DDBJ whole genome shotgun (WGS) entry which is preliminary data.</text>
</comment>
<keyword evidence="2" id="KW-1185">Reference proteome</keyword>
<dbReference type="AlphaFoldDB" id="A0A9W6J2J8"/>
<dbReference type="InterPro" id="IPR007460">
    <property type="entry name" value="BrnT_toxin"/>
</dbReference>
<evidence type="ECO:0000313" key="1">
    <source>
        <dbReference type="EMBL" id="GLK69661.1"/>
    </source>
</evidence>
<dbReference type="Pfam" id="PF04365">
    <property type="entry name" value="BrnT_toxin"/>
    <property type="match status" value="1"/>
</dbReference>
<protein>
    <recommendedName>
        <fullName evidence="3">BrnT family toxin</fullName>
    </recommendedName>
</protein>
<dbReference type="InterPro" id="IPR038573">
    <property type="entry name" value="BrnT_sf"/>
</dbReference>
<sequence>MLIVWDEPKRQANLEKHALDFADLTLAFFESAIFEPGHSERWRALGLKDGAPIAVVFRSLGIEALSIISMRRASAQERRLLNG</sequence>
<evidence type="ECO:0000313" key="2">
    <source>
        <dbReference type="Proteomes" id="UP001143372"/>
    </source>
</evidence>
<organism evidence="1 2">
    <name type="scientific">Hansschlegelia plantiphila</name>
    <dbReference type="NCBI Taxonomy" id="374655"/>
    <lineage>
        <taxon>Bacteria</taxon>
        <taxon>Pseudomonadati</taxon>
        <taxon>Pseudomonadota</taxon>
        <taxon>Alphaproteobacteria</taxon>
        <taxon>Hyphomicrobiales</taxon>
        <taxon>Methylopilaceae</taxon>
        <taxon>Hansschlegelia</taxon>
    </lineage>
</organism>
<dbReference type="Gene3D" id="3.10.450.530">
    <property type="entry name" value="Ribonuclease toxin, BrnT, of type II toxin-antitoxin system"/>
    <property type="match status" value="1"/>
</dbReference>